<comment type="similarity">
    <text evidence="1">Belongs to the bacterial solute-binding protein 1 family.</text>
</comment>
<dbReference type="PANTHER" id="PTHR43649:SF34">
    <property type="entry name" value="ABC TRANSPORTER PERIPLASMIC-BINDING PROTEIN YCJN-RELATED"/>
    <property type="match status" value="1"/>
</dbReference>
<evidence type="ECO:0000256" key="3">
    <source>
        <dbReference type="ARBA" id="ARBA00022729"/>
    </source>
</evidence>
<evidence type="ECO:0000256" key="2">
    <source>
        <dbReference type="ARBA" id="ARBA00022448"/>
    </source>
</evidence>
<evidence type="ECO:0000313" key="6">
    <source>
        <dbReference type="Proteomes" id="UP001501035"/>
    </source>
</evidence>
<accession>A0ABP6LNI2</accession>
<gene>
    <name evidence="5" type="ORF">GCM10010528_29100</name>
</gene>
<dbReference type="Proteomes" id="UP001501035">
    <property type="component" value="Unassembled WGS sequence"/>
</dbReference>
<dbReference type="Gene3D" id="3.40.190.10">
    <property type="entry name" value="Periplasmic binding protein-like II"/>
    <property type="match status" value="4"/>
</dbReference>
<comment type="caution">
    <text evidence="5">The sequence shown here is derived from an EMBL/GenBank/DDBJ whole genome shotgun (WGS) entry which is preliminary data.</text>
</comment>
<name>A0ABP6LNI2_9ACTN</name>
<keyword evidence="2" id="KW-0813">Transport</keyword>
<dbReference type="PANTHER" id="PTHR43649">
    <property type="entry name" value="ARABINOSE-BINDING PROTEIN-RELATED"/>
    <property type="match status" value="1"/>
</dbReference>
<dbReference type="InterPro" id="IPR050490">
    <property type="entry name" value="Bact_solute-bd_prot1"/>
</dbReference>
<proteinExistence type="inferred from homology"/>
<organism evidence="5 6">
    <name type="scientific">Gordonia defluvii</name>
    <dbReference type="NCBI Taxonomy" id="283718"/>
    <lineage>
        <taxon>Bacteria</taxon>
        <taxon>Bacillati</taxon>
        <taxon>Actinomycetota</taxon>
        <taxon>Actinomycetes</taxon>
        <taxon>Mycobacteriales</taxon>
        <taxon>Gordoniaceae</taxon>
        <taxon>Gordonia</taxon>
    </lineage>
</organism>
<keyword evidence="3 4" id="KW-0732">Signal</keyword>
<reference evidence="6" key="1">
    <citation type="journal article" date="2019" name="Int. J. Syst. Evol. Microbiol.">
        <title>The Global Catalogue of Microorganisms (GCM) 10K type strain sequencing project: providing services to taxonomists for standard genome sequencing and annotation.</title>
        <authorList>
            <consortium name="The Broad Institute Genomics Platform"/>
            <consortium name="The Broad Institute Genome Sequencing Center for Infectious Disease"/>
            <person name="Wu L."/>
            <person name="Ma J."/>
        </authorList>
    </citation>
    <scope>NUCLEOTIDE SEQUENCE [LARGE SCALE GENOMIC DNA]</scope>
    <source>
        <strain evidence="6">JCM 14234</strain>
    </source>
</reference>
<evidence type="ECO:0000256" key="1">
    <source>
        <dbReference type="ARBA" id="ARBA00008520"/>
    </source>
</evidence>
<protein>
    <submittedName>
        <fullName evidence="5">ABC transporter substrate-binding protein</fullName>
    </submittedName>
</protein>
<dbReference type="SUPFAM" id="SSF53850">
    <property type="entry name" value="Periplasmic binding protein-like II"/>
    <property type="match status" value="1"/>
</dbReference>
<dbReference type="EMBL" id="BAAAVS010000059">
    <property type="protein sequence ID" value="GAA3048060.1"/>
    <property type="molecule type" value="Genomic_DNA"/>
</dbReference>
<evidence type="ECO:0000256" key="4">
    <source>
        <dbReference type="SAM" id="SignalP"/>
    </source>
</evidence>
<keyword evidence="6" id="KW-1185">Reference proteome</keyword>
<sequence>MVVRRAAVAVVIATLVPLAAACGSSAPPDVVTAYVPGNDAAAIEAVAVGCADTGNRITVVRLPKDADGQRLQLARRLAGGDSSVDVFAMDVTWTAEFADAGWASPVPDGLAASLRKATLGGPLRTATWRRPTDSAPRLYAAPTWSNTQLLWYRPDLLRRYVRRKTPPKTWDELLADNAVIANAVTARNATLPPAQRMQVPSYIMVQGAQYEGLVVWFNSVLASAGGSVLDPNDPTKVTLADTAAHRAATVRALTVLKAVATAPGADPSLSNNTEDPARLGMERGQAAFALNWPYVYSSMRSNAATGTDENQQVPFFPEMRRFAPLFAPDAPAPSPADLARANRVLSKRFAYAPYPGVESLLPARSTLGGMNLAVSTRSRKTDRAWRAVQCLTGVDAQRHYALKASQPPAAAVLYDEPGLRSAFPMADLLRRQLGDEHAAPRPATPVYSTLSTMLAAKLHPVGAWDPDQLVDVLAEAARKALAGEGLVP</sequence>
<dbReference type="PROSITE" id="PS51257">
    <property type="entry name" value="PROKAR_LIPOPROTEIN"/>
    <property type="match status" value="1"/>
</dbReference>
<feature type="signal peptide" evidence="4">
    <location>
        <begin position="1"/>
        <end position="21"/>
    </location>
</feature>
<evidence type="ECO:0000313" key="5">
    <source>
        <dbReference type="EMBL" id="GAA3048060.1"/>
    </source>
</evidence>
<feature type="chain" id="PRO_5045319544" evidence="4">
    <location>
        <begin position="22"/>
        <end position="488"/>
    </location>
</feature>
<dbReference type="InterPro" id="IPR006059">
    <property type="entry name" value="SBP"/>
</dbReference>
<dbReference type="RefSeq" id="WP_344716972.1">
    <property type="nucleotide sequence ID" value="NZ_BAAAVS010000059.1"/>
</dbReference>
<dbReference type="Pfam" id="PF01547">
    <property type="entry name" value="SBP_bac_1"/>
    <property type="match status" value="1"/>
</dbReference>